<proteinExistence type="inferred from homology"/>
<keyword evidence="3 6" id="KW-0812">Transmembrane</keyword>
<dbReference type="Pfam" id="PF05832">
    <property type="entry name" value="DUF846"/>
    <property type="match status" value="1"/>
</dbReference>
<evidence type="ECO:0000256" key="6">
    <source>
        <dbReference type="RuleBase" id="RU361206"/>
    </source>
</evidence>
<accession>A0A1I8AL29</accession>
<dbReference type="Proteomes" id="UP000095287">
    <property type="component" value="Unplaced"/>
</dbReference>
<evidence type="ECO:0000313" key="7">
    <source>
        <dbReference type="Proteomes" id="UP000095287"/>
    </source>
</evidence>
<evidence type="ECO:0000256" key="5">
    <source>
        <dbReference type="ARBA" id="ARBA00023136"/>
    </source>
</evidence>
<reference evidence="8" key="1">
    <citation type="submission" date="2016-11" db="UniProtKB">
        <authorList>
            <consortium name="WormBaseParasite"/>
        </authorList>
    </citation>
    <scope>IDENTIFICATION</scope>
</reference>
<protein>
    <recommendedName>
        <fullName evidence="6">Golgi apparatus membrane protein TVP23 homolog</fullName>
    </recommendedName>
</protein>
<comment type="similarity">
    <text evidence="2 6">Belongs to the TVP23 family.</text>
</comment>
<dbReference type="WBParaSite" id="L893_g6885.t1">
    <property type="protein sequence ID" value="L893_g6885.t1"/>
    <property type="gene ID" value="L893_g6885"/>
</dbReference>
<keyword evidence="7" id="KW-1185">Reference proteome</keyword>
<name>A0A1I8AL29_9BILA</name>
<dbReference type="InterPro" id="IPR008564">
    <property type="entry name" value="TVP23-like"/>
</dbReference>
<dbReference type="GO" id="GO:0009306">
    <property type="term" value="P:protein secretion"/>
    <property type="evidence" value="ECO:0007669"/>
    <property type="project" value="TreeGrafter"/>
</dbReference>
<evidence type="ECO:0000256" key="3">
    <source>
        <dbReference type="ARBA" id="ARBA00022692"/>
    </source>
</evidence>
<feature type="transmembrane region" description="Helical" evidence="6">
    <location>
        <begin position="55"/>
        <end position="74"/>
    </location>
</feature>
<dbReference type="PANTHER" id="PTHR13019">
    <property type="entry name" value="GOLGI APPARATUS MEMBRANE PROTEIN TVP23"/>
    <property type="match status" value="1"/>
</dbReference>
<feature type="transmembrane region" description="Helical" evidence="6">
    <location>
        <begin position="144"/>
        <end position="163"/>
    </location>
</feature>
<dbReference type="GO" id="GO:0016192">
    <property type="term" value="P:vesicle-mediated transport"/>
    <property type="evidence" value="ECO:0007669"/>
    <property type="project" value="TreeGrafter"/>
</dbReference>
<evidence type="ECO:0000313" key="8">
    <source>
        <dbReference type="WBParaSite" id="L893_g6885.t1"/>
    </source>
</evidence>
<evidence type="ECO:0000256" key="2">
    <source>
        <dbReference type="ARBA" id="ARBA00005467"/>
    </source>
</evidence>
<evidence type="ECO:0000256" key="1">
    <source>
        <dbReference type="ARBA" id="ARBA00004141"/>
    </source>
</evidence>
<evidence type="ECO:0000256" key="4">
    <source>
        <dbReference type="ARBA" id="ARBA00022989"/>
    </source>
</evidence>
<sequence>MASGFDSAPIFGDDTSSSSFRNFKSLRNPPIVVAHTGFRTAAILSYVFANLFFDSFIVQFLVILFLLSADFWFVKNVTGRLLVGLRWWNFVDGEGRNHWKFECSKEPERYDATERRIFWFALILGPALWFMLVVIAFLTFKWEWMVVAFLGFAMNGLNLYGYLRCKWNSTEELTNYLSRLAFVSMLTRSTNQPPPPHRPTEVA</sequence>
<keyword evidence="5 6" id="KW-0472">Membrane</keyword>
<feature type="transmembrane region" description="Helical" evidence="6">
    <location>
        <begin position="117"/>
        <end position="138"/>
    </location>
</feature>
<organism evidence="7 8">
    <name type="scientific">Steinernema glaseri</name>
    <dbReference type="NCBI Taxonomy" id="37863"/>
    <lineage>
        <taxon>Eukaryota</taxon>
        <taxon>Metazoa</taxon>
        <taxon>Ecdysozoa</taxon>
        <taxon>Nematoda</taxon>
        <taxon>Chromadorea</taxon>
        <taxon>Rhabditida</taxon>
        <taxon>Tylenchina</taxon>
        <taxon>Panagrolaimomorpha</taxon>
        <taxon>Strongyloidoidea</taxon>
        <taxon>Steinernematidae</taxon>
        <taxon>Steinernema</taxon>
    </lineage>
</organism>
<dbReference type="GO" id="GO:0000139">
    <property type="term" value="C:Golgi membrane"/>
    <property type="evidence" value="ECO:0007669"/>
    <property type="project" value="TreeGrafter"/>
</dbReference>
<keyword evidence="4 6" id="KW-1133">Transmembrane helix</keyword>
<dbReference type="AlphaFoldDB" id="A0A1I8AL29"/>
<comment type="subcellular location">
    <subcellularLocation>
        <location evidence="1 6">Membrane</location>
        <topology evidence="1 6">Multi-pass membrane protein</topology>
    </subcellularLocation>
</comment>
<dbReference type="PANTHER" id="PTHR13019:SF25">
    <property type="entry name" value="GOLGI APPARATUS MEMBRANE PROTEIN TVP23 HOMOLOG"/>
    <property type="match status" value="1"/>
</dbReference>